<feature type="domain" description="Solute-binding protein family 3/N-terminal" evidence="4">
    <location>
        <begin position="36"/>
        <end position="267"/>
    </location>
</feature>
<comment type="caution">
    <text evidence="5">The sequence shown here is derived from an EMBL/GenBank/DDBJ whole genome shotgun (WGS) entry which is preliminary data.</text>
</comment>
<reference evidence="6" key="1">
    <citation type="journal article" date="2019" name="Int. J. Syst. Evol. Microbiol.">
        <title>The Global Catalogue of Microorganisms (GCM) 10K type strain sequencing project: providing services to taxonomists for standard genome sequencing and annotation.</title>
        <authorList>
            <consortium name="The Broad Institute Genomics Platform"/>
            <consortium name="The Broad Institute Genome Sequencing Center for Infectious Disease"/>
            <person name="Wu L."/>
            <person name="Ma J."/>
        </authorList>
    </citation>
    <scope>NUCLEOTIDE SEQUENCE [LARGE SCALE GENOMIC DNA]</scope>
    <source>
        <strain evidence="6">KCTC 62195</strain>
    </source>
</reference>
<dbReference type="EMBL" id="JBHRSJ010000031">
    <property type="protein sequence ID" value="MFC2973679.1"/>
    <property type="molecule type" value="Genomic_DNA"/>
</dbReference>
<dbReference type="Pfam" id="PF00497">
    <property type="entry name" value="SBP_bac_3"/>
    <property type="match status" value="1"/>
</dbReference>
<protein>
    <submittedName>
        <fullName evidence="5">Substrate-binding periplasmic protein</fullName>
    </submittedName>
</protein>
<evidence type="ECO:0000313" key="6">
    <source>
        <dbReference type="Proteomes" id="UP001595457"/>
    </source>
</evidence>
<evidence type="ECO:0000256" key="1">
    <source>
        <dbReference type="ARBA" id="ARBA00010333"/>
    </source>
</evidence>
<dbReference type="InterPro" id="IPR001638">
    <property type="entry name" value="Solute-binding_3/MltF_N"/>
</dbReference>
<gene>
    <name evidence="5" type="ORF">ACFOJE_15860</name>
</gene>
<evidence type="ECO:0000313" key="5">
    <source>
        <dbReference type="EMBL" id="MFC2973679.1"/>
    </source>
</evidence>
<accession>A0ABV7AVU0</accession>
<evidence type="ECO:0000256" key="2">
    <source>
        <dbReference type="ARBA" id="ARBA00022729"/>
    </source>
</evidence>
<dbReference type="SUPFAM" id="SSF53850">
    <property type="entry name" value="Periplasmic binding protein-like II"/>
    <property type="match status" value="1"/>
</dbReference>
<feature type="non-terminal residue" evidence="5">
    <location>
        <position position="1"/>
    </location>
</feature>
<organism evidence="5 6">
    <name type="scientific">Azotobacter bryophylli</name>
    <dbReference type="NCBI Taxonomy" id="1986537"/>
    <lineage>
        <taxon>Bacteria</taxon>
        <taxon>Pseudomonadati</taxon>
        <taxon>Pseudomonadota</taxon>
        <taxon>Gammaproteobacteria</taxon>
        <taxon>Pseudomonadales</taxon>
        <taxon>Pseudomonadaceae</taxon>
        <taxon>Azotobacter</taxon>
    </lineage>
</organism>
<dbReference type="Gene3D" id="3.40.190.10">
    <property type="entry name" value="Periplasmic binding protein-like II"/>
    <property type="match status" value="2"/>
</dbReference>
<evidence type="ECO:0000259" key="4">
    <source>
        <dbReference type="SMART" id="SM00062"/>
    </source>
</evidence>
<sequence>YREPLILMHFRLRRALLALAAMLMLPACQAVAGQCERIVATGDPELPPYLWQDPENPGRLVGAAADLLDQLGKALGVRIDTIHTGAGPQAEADAESGRVDLLIGTTPNASRRQSLDFIEPAPFVLSSSVWVRRDQGFAYGGWNDLYGHSGVVLADGRLAREFDPLSGAYLPLQEASALPEALRTLQQGRADYLLHESLSTQAVAERLGMLGEVRAIEPPITSEGLYLAISRDSACNEPALRERLASGMAELVANGVPEQLLQRNLERWKAWQRAEPLNE</sequence>
<feature type="signal peptide" evidence="3">
    <location>
        <begin position="1"/>
        <end position="32"/>
    </location>
</feature>
<dbReference type="Proteomes" id="UP001595457">
    <property type="component" value="Unassembled WGS sequence"/>
</dbReference>
<dbReference type="RefSeq" id="WP_377815467.1">
    <property type="nucleotide sequence ID" value="NZ_JBHRSJ010000031.1"/>
</dbReference>
<keyword evidence="2 3" id="KW-0732">Signal</keyword>
<comment type="similarity">
    <text evidence="1">Belongs to the bacterial solute-binding protein 3 family.</text>
</comment>
<dbReference type="PANTHER" id="PTHR35936">
    <property type="entry name" value="MEMBRANE-BOUND LYTIC MUREIN TRANSGLYCOSYLASE F"/>
    <property type="match status" value="1"/>
</dbReference>
<keyword evidence="6" id="KW-1185">Reference proteome</keyword>
<feature type="chain" id="PRO_5046044697" evidence="3">
    <location>
        <begin position="33"/>
        <end position="279"/>
    </location>
</feature>
<proteinExistence type="inferred from homology"/>
<dbReference type="SMART" id="SM00062">
    <property type="entry name" value="PBPb"/>
    <property type="match status" value="1"/>
</dbReference>
<dbReference type="PANTHER" id="PTHR35936:SF6">
    <property type="entry name" value="AMINO ACID ABC TRANSPORTER SUBSTRATE-BINDING PAAT FAMILY PROTEIN"/>
    <property type="match status" value="1"/>
</dbReference>
<name>A0ABV7AVU0_9GAMM</name>
<evidence type="ECO:0000256" key="3">
    <source>
        <dbReference type="SAM" id="SignalP"/>
    </source>
</evidence>